<evidence type="ECO:0000256" key="7">
    <source>
        <dbReference type="SAM" id="SignalP"/>
    </source>
</evidence>
<feature type="domain" description="Sugar phosphate transporter" evidence="8">
    <location>
        <begin position="122"/>
        <end position="416"/>
    </location>
</feature>
<evidence type="ECO:0000313" key="10">
    <source>
        <dbReference type="Proteomes" id="UP000601435"/>
    </source>
</evidence>
<evidence type="ECO:0000256" key="3">
    <source>
        <dbReference type="ARBA" id="ARBA00022989"/>
    </source>
</evidence>
<feature type="transmembrane region" description="Helical" evidence="6">
    <location>
        <begin position="304"/>
        <end position="322"/>
    </location>
</feature>
<evidence type="ECO:0000256" key="6">
    <source>
        <dbReference type="SAM" id="Phobius"/>
    </source>
</evidence>
<keyword evidence="10" id="KW-1185">Reference proteome</keyword>
<reference evidence="9" key="1">
    <citation type="submission" date="2021-02" db="EMBL/GenBank/DDBJ databases">
        <authorList>
            <person name="Dougan E. K."/>
            <person name="Rhodes N."/>
            <person name="Thang M."/>
            <person name="Chan C."/>
        </authorList>
    </citation>
    <scope>NUCLEOTIDE SEQUENCE</scope>
</reference>
<feature type="transmembrane region" description="Helical" evidence="6">
    <location>
        <begin position="224"/>
        <end position="251"/>
    </location>
</feature>
<feature type="transmembrane region" description="Helical" evidence="6">
    <location>
        <begin position="342"/>
        <end position="359"/>
    </location>
</feature>
<proteinExistence type="predicted"/>
<feature type="transmembrane region" description="Helical" evidence="6">
    <location>
        <begin position="193"/>
        <end position="212"/>
    </location>
</feature>
<keyword evidence="7" id="KW-0732">Signal</keyword>
<dbReference type="InterPro" id="IPR004853">
    <property type="entry name" value="Sugar_P_trans_dom"/>
</dbReference>
<name>A0A812THF3_9DINO</name>
<feature type="region of interest" description="Disordered" evidence="5">
    <location>
        <begin position="89"/>
        <end position="115"/>
    </location>
</feature>
<evidence type="ECO:0000256" key="2">
    <source>
        <dbReference type="ARBA" id="ARBA00022692"/>
    </source>
</evidence>
<comment type="subcellular location">
    <subcellularLocation>
        <location evidence="1">Membrane</location>
        <topology evidence="1">Multi-pass membrane protein</topology>
    </subcellularLocation>
</comment>
<feature type="transmembrane region" description="Helical" evidence="6">
    <location>
        <begin position="153"/>
        <end position="173"/>
    </location>
</feature>
<feature type="chain" id="PRO_5033053113" evidence="7">
    <location>
        <begin position="31"/>
        <end position="424"/>
    </location>
</feature>
<dbReference type="Pfam" id="PF03151">
    <property type="entry name" value="TPT"/>
    <property type="match status" value="1"/>
</dbReference>
<dbReference type="OrthoDB" id="6418713at2759"/>
<evidence type="ECO:0000256" key="5">
    <source>
        <dbReference type="SAM" id="MobiDB-lite"/>
    </source>
</evidence>
<evidence type="ECO:0000256" key="4">
    <source>
        <dbReference type="ARBA" id="ARBA00023136"/>
    </source>
</evidence>
<dbReference type="InterPro" id="IPR050186">
    <property type="entry name" value="TPT_transporter"/>
</dbReference>
<dbReference type="SUPFAM" id="SSF103481">
    <property type="entry name" value="Multidrug resistance efflux transporter EmrE"/>
    <property type="match status" value="2"/>
</dbReference>
<keyword evidence="3 6" id="KW-1133">Transmembrane helix</keyword>
<evidence type="ECO:0000259" key="8">
    <source>
        <dbReference type="Pfam" id="PF03151"/>
    </source>
</evidence>
<feature type="transmembrane region" description="Helical" evidence="6">
    <location>
        <begin position="400"/>
        <end position="419"/>
    </location>
</feature>
<gene>
    <name evidence="9" type="primary">PPT1</name>
    <name evidence="9" type="ORF">SNEC2469_LOCUS15110</name>
</gene>
<dbReference type="PANTHER" id="PTHR11132">
    <property type="entry name" value="SOLUTE CARRIER FAMILY 35"/>
    <property type="match status" value="1"/>
</dbReference>
<dbReference type="Proteomes" id="UP000601435">
    <property type="component" value="Unassembled WGS sequence"/>
</dbReference>
<accession>A0A812THF3</accession>
<keyword evidence="4 6" id="KW-0472">Membrane</keyword>
<feature type="transmembrane region" description="Helical" evidence="6">
    <location>
        <begin position="263"/>
        <end position="284"/>
    </location>
</feature>
<evidence type="ECO:0000313" key="9">
    <source>
        <dbReference type="EMBL" id="CAE7526981.1"/>
    </source>
</evidence>
<dbReference type="GO" id="GO:0016020">
    <property type="term" value="C:membrane"/>
    <property type="evidence" value="ECO:0007669"/>
    <property type="project" value="UniProtKB-SubCell"/>
</dbReference>
<feature type="transmembrane region" description="Helical" evidence="6">
    <location>
        <begin position="124"/>
        <end position="141"/>
    </location>
</feature>
<keyword evidence="2 6" id="KW-0812">Transmembrane</keyword>
<dbReference type="InterPro" id="IPR037185">
    <property type="entry name" value="EmrE-like"/>
</dbReference>
<organism evidence="9 10">
    <name type="scientific">Symbiodinium necroappetens</name>
    <dbReference type="NCBI Taxonomy" id="1628268"/>
    <lineage>
        <taxon>Eukaryota</taxon>
        <taxon>Sar</taxon>
        <taxon>Alveolata</taxon>
        <taxon>Dinophyceae</taxon>
        <taxon>Suessiales</taxon>
        <taxon>Symbiodiniaceae</taxon>
        <taxon>Symbiodinium</taxon>
    </lineage>
</organism>
<comment type="caution">
    <text evidence="9">The sequence shown here is derived from an EMBL/GenBank/DDBJ whole genome shotgun (WGS) entry which is preliminary data.</text>
</comment>
<dbReference type="EMBL" id="CAJNJA010024471">
    <property type="protein sequence ID" value="CAE7526981.1"/>
    <property type="molecule type" value="Genomic_DNA"/>
</dbReference>
<protein>
    <submittedName>
        <fullName evidence="9">PPT1 protein</fullName>
    </submittedName>
</protein>
<feature type="signal peptide" evidence="7">
    <location>
        <begin position="1"/>
        <end position="30"/>
    </location>
</feature>
<sequence>MMAMPSGSRSVRRRSLTFVLALALLWLAIALRCTESTQSFVSPYHGQAGLPLRSRVRMATATGFKEDEDEDQSGKQSDDYPELSAKALGREPGTCDPFDPKSAEYCSPTEPESSPLISKRTLKLGALFVLWYALNIGYNIGNKLVLTALPTPWSSATWELFFGLPYVGFLWLTGLRKRPELTWSGLKLLIPPAFFLACTHVFGVISFGAGAISFTHVCKATEPVWTALISALVFREFLPVPVYLSLIPIIFGVSLASAHELSFTWISFIAATGSAVTSASKAILGKKVLDGKSLGKNLTPGNMFAVLTILGCFMILPASMLIEGPSKFSAAWAHALATGYTAQRLWIMLSVSGFLYYTYNEVAFLALKEVAPVTHAVTNTVKRVVIIVASVIVFRNPISPLGALGSSLAIIGALLYALAKNQKK</sequence>
<evidence type="ECO:0000256" key="1">
    <source>
        <dbReference type="ARBA" id="ARBA00004141"/>
    </source>
</evidence>
<dbReference type="AlphaFoldDB" id="A0A812THF3"/>